<keyword evidence="1" id="KW-0472">Membrane</keyword>
<keyword evidence="1" id="KW-0812">Transmembrane</keyword>
<accession>A0A192T6Y4</accession>
<evidence type="ECO:0000313" key="4">
    <source>
        <dbReference type="Proteomes" id="UP000078551"/>
    </source>
</evidence>
<dbReference type="EMBL" id="CP064931">
    <property type="protein sequence ID" value="QPK11116.1"/>
    <property type="molecule type" value="Genomic_DNA"/>
</dbReference>
<dbReference type="AlphaFoldDB" id="A0A192T6Y4"/>
<keyword evidence="1" id="KW-1133">Transmembrane helix</keyword>
<dbReference type="STRING" id="396.AMC85_CH01274"/>
<gene>
    <name evidence="2" type="ORF">AMC81_CH01207</name>
    <name evidence="3" type="ORF">HER27_013535</name>
</gene>
<organism evidence="3 5">
    <name type="scientific">Rhizobium phaseoli</name>
    <dbReference type="NCBI Taxonomy" id="396"/>
    <lineage>
        <taxon>Bacteria</taxon>
        <taxon>Pseudomonadati</taxon>
        <taxon>Pseudomonadota</taxon>
        <taxon>Alphaproteobacteria</taxon>
        <taxon>Hyphomicrobiales</taxon>
        <taxon>Rhizobiaceae</taxon>
        <taxon>Rhizobium/Agrobacterium group</taxon>
        <taxon>Rhizobium</taxon>
    </lineage>
</organism>
<reference evidence="3 5" key="2">
    <citation type="submission" date="2020-11" db="EMBL/GenBank/DDBJ databases">
        <title>Indigenous Rhizobia Nodulating Common beans in Western Kenya.</title>
        <authorList>
            <person name="Wekesa C.S."/>
            <person name="Oelmueller R."/>
            <person name="Furch A.C."/>
        </authorList>
    </citation>
    <scope>NUCLEOTIDE SEQUENCE [LARGE SCALE GENOMIC DNA]</scope>
    <source>
        <strain evidence="5">BS3</strain>
        <strain evidence="3">S3</strain>
    </source>
</reference>
<dbReference type="Proteomes" id="UP000078551">
    <property type="component" value="Chromosome"/>
</dbReference>
<feature type="transmembrane region" description="Helical" evidence="1">
    <location>
        <begin position="36"/>
        <end position="59"/>
    </location>
</feature>
<dbReference type="EMBL" id="CP013568">
    <property type="protein sequence ID" value="ANL84017.1"/>
    <property type="molecule type" value="Genomic_DNA"/>
</dbReference>
<evidence type="ECO:0000313" key="3">
    <source>
        <dbReference type="EMBL" id="QPK11116.1"/>
    </source>
</evidence>
<name>A0A192T6Y4_9HYPH</name>
<feature type="transmembrane region" description="Helical" evidence="1">
    <location>
        <begin position="71"/>
        <end position="91"/>
    </location>
</feature>
<reference evidence="2 4" key="1">
    <citation type="submission" date="2015-11" db="EMBL/GenBank/DDBJ databases">
        <title>The limits of bacterial species coexistence and the symbiotic plasmid transference in sympatric Rhizobium populations.</title>
        <authorList>
            <person name="Perez-Carrascal O.M."/>
            <person name="VanInsberghe D."/>
            <person name="Juarez S."/>
            <person name="Polz M.F."/>
            <person name="Vinuesa P."/>
            <person name="Gonzalez V."/>
        </authorList>
    </citation>
    <scope>NUCLEOTIDE SEQUENCE [LARGE SCALE GENOMIC DNA]</scope>
    <source>
        <strain evidence="2 4">N771</strain>
    </source>
</reference>
<protein>
    <submittedName>
        <fullName evidence="3">Uncharacterized protein</fullName>
    </submittedName>
</protein>
<evidence type="ECO:0000256" key="1">
    <source>
        <dbReference type="SAM" id="Phobius"/>
    </source>
</evidence>
<dbReference type="Proteomes" id="UP000540266">
    <property type="component" value="Chromosome"/>
</dbReference>
<evidence type="ECO:0000313" key="5">
    <source>
        <dbReference type="Proteomes" id="UP000540266"/>
    </source>
</evidence>
<sequence>MVIAAFLGIAYAAYDRALDFWPLGFGNGLRGLFDLLGGLLLALLIVGILLVWFVSAIAAQYDRRFRGMASSFIAIIIVPVCFGTIVTVPLFDPWLWYAILNKSSFEAAAATSGSSQNSPKFAIIDARDVSTGIAGVGLNHFVALIYSEGDPYKHVYNDSDEEKLGSNSVLTHLYGNFYRRDEYW</sequence>
<proteinExistence type="predicted"/>
<keyword evidence="4" id="KW-1185">Reference proteome</keyword>
<evidence type="ECO:0000313" key="2">
    <source>
        <dbReference type="EMBL" id="ANL84017.1"/>
    </source>
</evidence>